<sequence>MLVHKAVALALGAALTCLSFTNRPAAELPAAFQRQLAAAHMQFRTPGGTVPVPVVENAQMNYDYAVRYPGRHLEIRYAIRPLHDLLADFRKSKGKKNTVMADPNELYPSLLTAIALNVSGGQMPQVNQFPTQAVGREFNADWGGTTVVRAGEEFAKGYAACMVVALHKKNVADAYCFYLFDKREDIDPLLVVPTPDTAAFHALRFQ</sequence>
<organism evidence="2 3">
    <name type="scientific">Hymenobacter chitinivorans DSM 11115</name>
    <dbReference type="NCBI Taxonomy" id="1121954"/>
    <lineage>
        <taxon>Bacteria</taxon>
        <taxon>Pseudomonadati</taxon>
        <taxon>Bacteroidota</taxon>
        <taxon>Cytophagia</taxon>
        <taxon>Cytophagales</taxon>
        <taxon>Hymenobacteraceae</taxon>
        <taxon>Hymenobacter</taxon>
    </lineage>
</organism>
<dbReference type="OrthoDB" id="662975at2"/>
<evidence type="ECO:0000313" key="3">
    <source>
        <dbReference type="Proteomes" id="UP000228535"/>
    </source>
</evidence>
<proteinExistence type="predicted"/>
<dbReference type="Proteomes" id="UP000228535">
    <property type="component" value="Unassembled WGS sequence"/>
</dbReference>
<feature type="chain" id="PRO_5014760642" evidence="1">
    <location>
        <begin position="26"/>
        <end position="206"/>
    </location>
</feature>
<evidence type="ECO:0000313" key="2">
    <source>
        <dbReference type="EMBL" id="PJJ59531.1"/>
    </source>
</evidence>
<dbReference type="EMBL" id="PGFA01000001">
    <property type="protein sequence ID" value="PJJ59531.1"/>
    <property type="molecule type" value="Genomic_DNA"/>
</dbReference>
<protein>
    <submittedName>
        <fullName evidence="2">Uncharacterized protein</fullName>
    </submittedName>
</protein>
<accession>A0A2M9BNK4</accession>
<comment type="caution">
    <text evidence="2">The sequence shown here is derived from an EMBL/GenBank/DDBJ whole genome shotgun (WGS) entry which is preliminary data.</text>
</comment>
<keyword evidence="1" id="KW-0732">Signal</keyword>
<name>A0A2M9BNK4_9BACT</name>
<keyword evidence="3" id="KW-1185">Reference proteome</keyword>
<dbReference type="RefSeq" id="WP_100335247.1">
    <property type="nucleotide sequence ID" value="NZ_PGFA01000001.1"/>
</dbReference>
<dbReference type="AlphaFoldDB" id="A0A2M9BNK4"/>
<gene>
    <name evidence="2" type="ORF">CLV45_0950</name>
</gene>
<feature type="signal peptide" evidence="1">
    <location>
        <begin position="1"/>
        <end position="25"/>
    </location>
</feature>
<evidence type="ECO:0000256" key="1">
    <source>
        <dbReference type="SAM" id="SignalP"/>
    </source>
</evidence>
<reference evidence="2 3" key="1">
    <citation type="submission" date="2017-11" db="EMBL/GenBank/DDBJ databases">
        <title>Genomic Encyclopedia of Archaeal and Bacterial Type Strains, Phase II (KMG-II): From Individual Species to Whole Genera.</title>
        <authorList>
            <person name="Goeker M."/>
        </authorList>
    </citation>
    <scope>NUCLEOTIDE SEQUENCE [LARGE SCALE GENOMIC DNA]</scope>
    <source>
        <strain evidence="2 3">DSM 11115</strain>
    </source>
</reference>